<reference evidence="10" key="2">
    <citation type="submission" date="2025-08" db="UniProtKB">
        <authorList>
            <consortium name="RefSeq"/>
        </authorList>
    </citation>
    <scope>IDENTIFICATION</scope>
    <source>
        <tissue evidence="10">Leaf</tissue>
    </source>
</reference>
<reference evidence="9" key="1">
    <citation type="journal article" date="2020" name="Plant Biotechnol. J.">
        <title>The pomegranate (Punica granatum L.) draft genome dissects genetic divergence between soft- and hard-seeded cultivars.</title>
        <authorList>
            <person name="Luo X."/>
            <person name="Li H."/>
            <person name="Wu Z."/>
            <person name="Yao W."/>
            <person name="Zhao P."/>
            <person name="Cao D."/>
            <person name="Yu H."/>
            <person name="Li K."/>
            <person name="Poudel K."/>
            <person name="Zhao D."/>
            <person name="Zhang F."/>
            <person name="Xia X."/>
            <person name="Chen L."/>
            <person name="Wang Q."/>
            <person name="Jing D."/>
            <person name="Cao S."/>
        </authorList>
    </citation>
    <scope>NUCLEOTIDE SEQUENCE [LARGE SCALE GENOMIC DNA]</scope>
    <source>
        <strain evidence="9">cv. Tunisia</strain>
    </source>
</reference>
<feature type="transmembrane region" description="Helical" evidence="6">
    <location>
        <begin position="132"/>
        <end position="152"/>
    </location>
</feature>
<evidence type="ECO:0000256" key="2">
    <source>
        <dbReference type="ARBA" id="ARBA00007635"/>
    </source>
</evidence>
<protein>
    <recommendedName>
        <fullName evidence="6">WAT1-related protein</fullName>
    </recommendedName>
</protein>
<evidence type="ECO:0000259" key="8">
    <source>
        <dbReference type="Pfam" id="PF00892"/>
    </source>
</evidence>
<evidence type="ECO:0000256" key="7">
    <source>
        <dbReference type="SAM" id="MobiDB-lite"/>
    </source>
</evidence>
<dbReference type="SUPFAM" id="SSF103481">
    <property type="entry name" value="Multidrug resistance efflux transporter EmrE"/>
    <property type="match status" value="2"/>
</dbReference>
<evidence type="ECO:0000313" key="10">
    <source>
        <dbReference type="RefSeq" id="XP_031377368.1"/>
    </source>
</evidence>
<dbReference type="GO" id="GO:0022857">
    <property type="term" value="F:transmembrane transporter activity"/>
    <property type="evidence" value="ECO:0007669"/>
    <property type="project" value="InterPro"/>
</dbReference>
<dbReference type="InterPro" id="IPR000620">
    <property type="entry name" value="EamA_dom"/>
</dbReference>
<evidence type="ECO:0000256" key="6">
    <source>
        <dbReference type="RuleBase" id="RU363077"/>
    </source>
</evidence>
<dbReference type="RefSeq" id="XP_031377368.1">
    <property type="nucleotide sequence ID" value="XM_031521508.1"/>
</dbReference>
<dbReference type="PANTHER" id="PTHR31218">
    <property type="entry name" value="WAT1-RELATED PROTEIN"/>
    <property type="match status" value="1"/>
</dbReference>
<feature type="transmembrane region" description="Helical" evidence="6">
    <location>
        <begin position="68"/>
        <end position="88"/>
    </location>
</feature>
<feature type="transmembrane region" description="Helical" evidence="6">
    <location>
        <begin position="100"/>
        <end position="120"/>
    </location>
</feature>
<proteinExistence type="inferred from homology"/>
<evidence type="ECO:0000313" key="9">
    <source>
        <dbReference type="Proteomes" id="UP000515151"/>
    </source>
</evidence>
<feature type="transmembrane region" description="Helical" evidence="6">
    <location>
        <begin position="252"/>
        <end position="272"/>
    </location>
</feature>
<evidence type="ECO:0000256" key="1">
    <source>
        <dbReference type="ARBA" id="ARBA00004141"/>
    </source>
</evidence>
<dbReference type="GO" id="GO:0016020">
    <property type="term" value="C:membrane"/>
    <property type="evidence" value="ECO:0007669"/>
    <property type="project" value="UniProtKB-SubCell"/>
</dbReference>
<dbReference type="AlphaFoldDB" id="A0A6P8C8I5"/>
<dbReference type="Proteomes" id="UP000515151">
    <property type="component" value="Chromosome 1"/>
</dbReference>
<feature type="transmembrane region" description="Helical" evidence="6">
    <location>
        <begin position="186"/>
        <end position="206"/>
    </location>
</feature>
<feature type="transmembrane region" description="Helical" evidence="6">
    <location>
        <begin position="218"/>
        <end position="240"/>
    </location>
</feature>
<accession>A0A6P8C8I5</accession>
<evidence type="ECO:0000256" key="4">
    <source>
        <dbReference type="ARBA" id="ARBA00022989"/>
    </source>
</evidence>
<comment type="subcellular location">
    <subcellularLocation>
        <location evidence="1 6">Membrane</location>
        <topology evidence="1 6">Multi-pass membrane protein</topology>
    </subcellularLocation>
</comment>
<keyword evidence="3 6" id="KW-0812">Transmembrane</keyword>
<gene>
    <name evidence="10" type="primary">LOC116192839</name>
</gene>
<dbReference type="Pfam" id="PF00892">
    <property type="entry name" value="EamA"/>
    <property type="match status" value="2"/>
</dbReference>
<evidence type="ECO:0000256" key="5">
    <source>
        <dbReference type="ARBA" id="ARBA00023136"/>
    </source>
</evidence>
<evidence type="ECO:0000256" key="3">
    <source>
        <dbReference type="ARBA" id="ARBA00022692"/>
    </source>
</evidence>
<keyword evidence="5 6" id="KW-0472">Membrane</keyword>
<feature type="transmembrane region" description="Helical" evidence="6">
    <location>
        <begin position="34"/>
        <end position="56"/>
    </location>
</feature>
<feature type="transmembrane region" description="Helical" evidence="6">
    <location>
        <begin position="309"/>
        <end position="328"/>
    </location>
</feature>
<feature type="domain" description="EamA" evidence="8">
    <location>
        <begin position="8"/>
        <end position="130"/>
    </location>
</feature>
<sequence length="385" mass="42886">MEAAYPHVAMLLVQLSYSGSNILMKVACERGLNQFIFVAYRHMIASLLLCPFAYVLERKMWPELSLKVAAKIFAVSSLGTTIHLNVYYTGLEYISPTVATALSNLIPCLTFLIAVLLRWLMMETVTLKTLRGRVKVMGTLISIGGSFVFTLWKGKCLVNGDVHRPLIDIYGSNGNESELRHVKESWLKGSALILLSSFTWSLWLIFQGVVYKDYPAQLSLNALICLFATFQSSILALFFARDPSLWKLEWNVQLWTIIYCGVVIAALVNNLLMWGISRKGPVFAAMFNPLQVVIVGMFSAVAFAERFHLGSLIGTFLIIFGLYCVLWGKSKENEIANELGNEKGSPNTKKIEVSIVNNYQEDSEKCSAGSQDQNGALGTQFTVRS</sequence>
<feature type="transmembrane region" description="Helical" evidence="6">
    <location>
        <begin position="284"/>
        <end position="303"/>
    </location>
</feature>
<feature type="domain" description="EamA" evidence="8">
    <location>
        <begin position="188"/>
        <end position="326"/>
    </location>
</feature>
<dbReference type="GeneID" id="116192839"/>
<comment type="similarity">
    <text evidence="2 6">Belongs to the drug/metabolite transporter (DMT) superfamily. Plant drug/metabolite exporter (P-DME) (TC 2.A.7.4) family.</text>
</comment>
<feature type="region of interest" description="Disordered" evidence="7">
    <location>
        <begin position="364"/>
        <end position="385"/>
    </location>
</feature>
<feature type="compositionally biased region" description="Polar residues" evidence="7">
    <location>
        <begin position="368"/>
        <end position="385"/>
    </location>
</feature>
<organism evidence="9 10">
    <name type="scientific">Punica granatum</name>
    <name type="common">Pomegranate</name>
    <dbReference type="NCBI Taxonomy" id="22663"/>
    <lineage>
        <taxon>Eukaryota</taxon>
        <taxon>Viridiplantae</taxon>
        <taxon>Streptophyta</taxon>
        <taxon>Embryophyta</taxon>
        <taxon>Tracheophyta</taxon>
        <taxon>Spermatophyta</taxon>
        <taxon>Magnoliopsida</taxon>
        <taxon>eudicotyledons</taxon>
        <taxon>Gunneridae</taxon>
        <taxon>Pentapetalae</taxon>
        <taxon>rosids</taxon>
        <taxon>malvids</taxon>
        <taxon>Myrtales</taxon>
        <taxon>Lythraceae</taxon>
        <taxon>Punica</taxon>
    </lineage>
</organism>
<keyword evidence="9" id="KW-1185">Reference proteome</keyword>
<dbReference type="OrthoDB" id="1728340at2759"/>
<dbReference type="InterPro" id="IPR037185">
    <property type="entry name" value="EmrE-like"/>
</dbReference>
<keyword evidence="4 6" id="KW-1133">Transmembrane helix</keyword>
<name>A0A6P8C8I5_PUNGR</name>
<dbReference type="InterPro" id="IPR030184">
    <property type="entry name" value="WAT1-related"/>
</dbReference>